<dbReference type="STRING" id="1777138.AWB77_00482"/>
<keyword evidence="2" id="KW-1185">Reference proteome</keyword>
<sequence length="73" mass="8082">MAGDTAYKPREIVKVSGIYSVVHDDGKDTFEVTCVEGEHFPPTRRGKGAHFELKYAATHSHKHDALKGTEGRN</sequence>
<accession>A0A157ZAV8</accession>
<name>A0A157ZAV8_9BURK</name>
<dbReference type="RefSeq" id="WP_061132772.1">
    <property type="nucleotide sequence ID" value="NZ_FCNX02000001.1"/>
</dbReference>
<comment type="caution">
    <text evidence="1">The sequence shown here is derived from an EMBL/GenBank/DDBJ whole genome shotgun (WGS) entry which is preliminary data.</text>
</comment>
<dbReference type="EMBL" id="FCNX02000001">
    <property type="protein sequence ID" value="SAK42676.1"/>
    <property type="molecule type" value="Genomic_DNA"/>
</dbReference>
<gene>
    <name evidence="1" type="ORF">AWB77_00482</name>
</gene>
<dbReference type="Proteomes" id="UP000054903">
    <property type="component" value="Unassembled WGS sequence"/>
</dbReference>
<reference evidence="1" key="1">
    <citation type="submission" date="2016-01" db="EMBL/GenBank/DDBJ databases">
        <authorList>
            <person name="Peeters C."/>
        </authorList>
    </citation>
    <scope>NUCLEOTIDE SEQUENCE</scope>
    <source>
        <strain evidence="1">LMG 29320</strain>
    </source>
</reference>
<proteinExistence type="predicted"/>
<protein>
    <submittedName>
        <fullName evidence="1">Uncharacterized protein</fullName>
    </submittedName>
</protein>
<organism evidence="1 2">
    <name type="scientific">Caballeronia fortuita</name>
    <dbReference type="NCBI Taxonomy" id="1777138"/>
    <lineage>
        <taxon>Bacteria</taxon>
        <taxon>Pseudomonadati</taxon>
        <taxon>Pseudomonadota</taxon>
        <taxon>Betaproteobacteria</taxon>
        <taxon>Burkholderiales</taxon>
        <taxon>Burkholderiaceae</taxon>
        <taxon>Caballeronia</taxon>
    </lineage>
</organism>
<evidence type="ECO:0000313" key="2">
    <source>
        <dbReference type="Proteomes" id="UP000054903"/>
    </source>
</evidence>
<dbReference type="AlphaFoldDB" id="A0A157ZAV8"/>
<dbReference type="OrthoDB" id="9132594at2"/>
<evidence type="ECO:0000313" key="1">
    <source>
        <dbReference type="EMBL" id="SAK42676.1"/>
    </source>
</evidence>